<dbReference type="SUPFAM" id="SSF88723">
    <property type="entry name" value="PIN domain-like"/>
    <property type="match status" value="1"/>
</dbReference>
<keyword evidence="5" id="KW-0800">Toxin</keyword>
<proteinExistence type="inferred from homology"/>
<evidence type="ECO:0000313" key="7">
    <source>
        <dbReference type="EMBL" id="MDC0743090.1"/>
    </source>
</evidence>
<dbReference type="EMBL" id="JAQNDO010000001">
    <property type="protein sequence ID" value="MDC0743090.1"/>
    <property type="molecule type" value="Genomic_DNA"/>
</dbReference>
<accession>A0ABT5EMM8</accession>
<dbReference type="Pfam" id="PF01850">
    <property type="entry name" value="PIN"/>
    <property type="match status" value="1"/>
</dbReference>
<evidence type="ECO:0000259" key="6">
    <source>
        <dbReference type="Pfam" id="PF01850"/>
    </source>
</evidence>
<feature type="domain" description="PIN" evidence="6">
    <location>
        <begin position="6"/>
        <end position="138"/>
    </location>
</feature>
<evidence type="ECO:0000256" key="1">
    <source>
        <dbReference type="ARBA" id="ARBA00022649"/>
    </source>
</evidence>
<dbReference type="Gene3D" id="3.40.50.1010">
    <property type="entry name" value="5'-nuclease"/>
    <property type="match status" value="1"/>
</dbReference>
<comment type="similarity">
    <text evidence="5">Belongs to the PINc/VapC protein family.</text>
</comment>
<keyword evidence="2 5" id="KW-0540">Nuclease</keyword>
<dbReference type="Proteomes" id="UP001221411">
    <property type="component" value="Unassembled WGS sequence"/>
</dbReference>
<dbReference type="InterPro" id="IPR022907">
    <property type="entry name" value="VapC_family"/>
</dbReference>
<dbReference type="InterPro" id="IPR029060">
    <property type="entry name" value="PIN-like_dom_sf"/>
</dbReference>
<protein>
    <recommendedName>
        <fullName evidence="5">Ribonuclease VapC</fullName>
        <shortName evidence="5">RNase VapC</shortName>
        <ecNumber evidence="5">3.1.-.-</ecNumber>
    </recommendedName>
    <alternativeName>
        <fullName evidence="5">Toxin VapC</fullName>
    </alternativeName>
</protein>
<gene>
    <name evidence="5" type="primary">vapC</name>
    <name evidence="7" type="ORF">POL67_17200</name>
</gene>
<evidence type="ECO:0000256" key="4">
    <source>
        <dbReference type="ARBA" id="ARBA00022801"/>
    </source>
</evidence>
<evidence type="ECO:0000313" key="8">
    <source>
        <dbReference type="Proteomes" id="UP001221411"/>
    </source>
</evidence>
<dbReference type="InterPro" id="IPR002716">
    <property type="entry name" value="PIN_dom"/>
</dbReference>
<comment type="cofactor">
    <cofactor evidence="5">
        <name>Mg(2+)</name>
        <dbReference type="ChEBI" id="CHEBI:18420"/>
    </cofactor>
</comment>
<keyword evidence="3 5" id="KW-0479">Metal-binding</keyword>
<comment type="caution">
    <text evidence="7">The sequence shown here is derived from an EMBL/GenBank/DDBJ whole genome shotgun (WGS) entry which is preliminary data.</text>
</comment>
<dbReference type="HAMAP" id="MF_00265">
    <property type="entry name" value="VapC_Nob1"/>
    <property type="match status" value="1"/>
</dbReference>
<feature type="binding site" evidence="5">
    <location>
        <position position="115"/>
    </location>
    <ligand>
        <name>Mg(2+)</name>
        <dbReference type="ChEBI" id="CHEBI:18420"/>
    </ligand>
</feature>
<feature type="binding site" evidence="5">
    <location>
        <position position="8"/>
    </location>
    <ligand>
        <name>Mg(2+)</name>
        <dbReference type="ChEBI" id="CHEBI:18420"/>
    </ligand>
</feature>
<sequence length="155" mass="17169">MNVRLVLDSSVLVAAMKEADPGHADAVDFLERLRAAHAAGRAEVFAPPELWFEVRAAAQKLGRFGGPSAWPGMAELFAALAVELVPITSVEEIDVLFERLQRHLRDRAPFSNATDLVYLWVAFQRSAALVTFDAGLIKYHGMVCDVLRPFHVRLD</sequence>
<evidence type="ECO:0000256" key="2">
    <source>
        <dbReference type="ARBA" id="ARBA00022722"/>
    </source>
</evidence>
<keyword evidence="5" id="KW-0460">Magnesium</keyword>
<keyword evidence="1 5" id="KW-1277">Toxin-antitoxin system</keyword>
<keyword evidence="4 5" id="KW-0378">Hydrolase</keyword>
<reference evidence="7 8" key="1">
    <citation type="submission" date="2022-11" db="EMBL/GenBank/DDBJ databases">
        <title>Minimal conservation of predation-associated metabolite biosynthetic gene clusters underscores biosynthetic potential of Myxococcota including descriptions for ten novel species: Archangium lansinium sp. nov., Myxococcus landrumus sp. nov., Nannocystis bai.</title>
        <authorList>
            <person name="Ahearne A."/>
            <person name="Stevens C."/>
            <person name="Dowd S."/>
        </authorList>
    </citation>
    <scope>NUCLEOTIDE SEQUENCE [LARGE SCALE GENOMIC DNA]</scope>
    <source>
        <strain evidence="7 8">RJM3</strain>
    </source>
</reference>
<evidence type="ECO:0000256" key="5">
    <source>
        <dbReference type="HAMAP-Rule" id="MF_00265"/>
    </source>
</evidence>
<evidence type="ECO:0000256" key="3">
    <source>
        <dbReference type="ARBA" id="ARBA00022723"/>
    </source>
</evidence>
<dbReference type="EC" id="3.1.-.-" evidence="5"/>
<dbReference type="RefSeq" id="WP_271918454.1">
    <property type="nucleotide sequence ID" value="NZ_JAQNDO010000001.1"/>
</dbReference>
<organism evidence="7 8">
    <name type="scientific">Polyangium mundeleinium</name>
    <dbReference type="NCBI Taxonomy" id="2995306"/>
    <lineage>
        <taxon>Bacteria</taxon>
        <taxon>Pseudomonadati</taxon>
        <taxon>Myxococcota</taxon>
        <taxon>Polyangia</taxon>
        <taxon>Polyangiales</taxon>
        <taxon>Polyangiaceae</taxon>
        <taxon>Polyangium</taxon>
    </lineage>
</organism>
<comment type="function">
    <text evidence="5">Toxic component of a toxin-antitoxin (TA) system. An RNase.</text>
</comment>
<keyword evidence="8" id="KW-1185">Reference proteome</keyword>
<name>A0ABT5EMM8_9BACT</name>